<dbReference type="RefSeq" id="XP_007928456.1">
    <property type="nucleotide sequence ID" value="XM_007930265.1"/>
</dbReference>
<organism evidence="2 3">
    <name type="scientific">Pseudocercospora fijiensis (strain CIRAD86)</name>
    <name type="common">Black leaf streak disease fungus</name>
    <name type="synonym">Mycosphaerella fijiensis</name>
    <dbReference type="NCBI Taxonomy" id="383855"/>
    <lineage>
        <taxon>Eukaryota</taxon>
        <taxon>Fungi</taxon>
        <taxon>Dikarya</taxon>
        <taxon>Ascomycota</taxon>
        <taxon>Pezizomycotina</taxon>
        <taxon>Dothideomycetes</taxon>
        <taxon>Dothideomycetidae</taxon>
        <taxon>Mycosphaerellales</taxon>
        <taxon>Mycosphaerellaceae</taxon>
        <taxon>Pseudocercospora</taxon>
    </lineage>
</organism>
<dbReference type="KEGG" id="pfj:MYCFIDRAFT_176510"/>
<proteinExistence type="predicted"/>
<dbReference type="HOGENOM" id="CLU_1235500_0_0_1"/>
<reference evidence="2 3" key="1">
    <citation type="journal article" date="2012" name="PLoS Pathog.">
        <title>Diverse lifestyles and strategies of plant pathogenesis encoded in the genomes of eighteen Dothideomycetes fungi.</title>
        <authorList>
            <person name="Ohm R.A."/>
            <person name="Feau N."/>
            <person name="Henrissat B."/>
            <person name="Schoch C.L."/>
            <person name="Horwitz B.A."/>
            <person name="Barry K.W."/>
            <person name="Condon B.J."/>
            <person name="Copeland A.C."/>
            <person name="Dhillon B."/>
            <person name="Glaser F."/>
            <person name="Hesse C.N."/>
            <person name="Kosti I."/>
            <person name="LaButti K."/>
            <person name="Lindquist E.A."/>
            <person name="Lucas S."/>
            <person name="Salamov A.A."/>
            <person name="Bradshaw R.E."/>
            <person name="Ciuffetti L."/>
            <person name="Hamelin R.C."/>
            <person name="Kema G.H.J."/>
            <person name="Lawrence C."/>
            <person name="Scott J.A."/>
            <person name="Spatafora J.W."/>
            <person name="Turgeon B.G."/>
            <person name="de Wit P.J.G.M."/>
            <person name="Zhong S."/>
            <person name="Goodwin S.B."/>
            <person name="Grigoriev I.V."/>
        </authorList>
    </citation>
    <scope>NUCLEOTIDE SEQUENCE [LARGE SCALE GENOMIC DNA]</scope>
    <source>
        <strain evidence="2 3">CIRAD86</strain>
    </source>
</reference>
<gene>
    <name evidence="2" type="ORF">MYCFIDRAFT_176510</name>
</gene>
<evidence type="ECO:0000256" key="1">
    <source>
        <dbReference type="SAM" id="MobiDB-lite"/>
    </source>
</evidence>
<feature type="compositionally biased region" description="Polar residues" evidence="1">
    <location>
        <begin position="166"/>
        <end position="181"/>
    </location>
</feature>
<dbReference type="VEuPathDB" id="FungiDB:MYCFIDRAFT_176510"/>
<dbReference type="AlphaFoldDB" id="M2YU03"/>
<dbReference type="Proteomes" id="UP000016932">
    <property type="component" value="Unassembled WGS sequence"/>
</dbReference>
<protein>
    <submittedName>
        <fullName evidence="2">Uncharacterized protein</fullName>
    </submittedName>
</protein>
<dbReference type="EMBL" id="KB446560">
    <property type="protein sequence ID" value="EME81210.1"/>
    <property type="molecule type" value="Genomic_DNA"/>
</dbReference>
<feature type="compositionally biased region" description="Basic and acidic residues" evidence="1">
    <location>
        <begin position="184"/>
        <end position="194"/>
    </location>
</feature>
<evidence type="ECO:0000313" key="3">
    <source>
        <dbReference type="Proteomes" id="UP000016932"/>
    </source>
</evidence>
<dbReference type="GeneID" id="19333573"/>
<accession>M2YU03</accession>
<evidence type="ECO:0000313" key="2">
    <source>
        <dbReference type="EMBL" id="EME81210.1"/>
    </source>
</evidence>
<name>M2YU03_PSEFD</name>
<feature type="region of interest" description="Disordered" evidence="1">
    <location>
        <begin position="166"/>
        <end position="194"/>
    </location>
</feature>
<sequence length="224" mass="24395">MFAMSLPSRPRMSEVSQLPVLVQEAYLCTVASGTRAFSQIPPISRGHQQIQAKTAARIFMSKAFRSDASSAILRLDSWQGRECARAVDYLRNTALPATVLSILWSKIQCENPSFAKKSCDSHVTELTHRSLGVRHQSAPGCFIRVCYLFMKCLGVGSSPRRPGVSFSASQQCSNNPKTSAGTDRIGRNENEENAGKSLKPGFRCLRQGLALGVGPTLLPSSLSF</sequence>
<keyword evidence="3" id="KW-1185">Reference proteome</keyword>